<evidence type="ECO:0000256" key="1">
    <source>
        <dbReference type="ARBA" id="ARBA00000185"/>
    </source>
</evidence>
<keyword evidence="5 10" id="KW-0067">ATP-binding</keyword>
<dbReference type="RefSeq" id="WP_184329345.1">
    <property type="nucleotide sequence ID" value="NZ_JACHHZ010000001.1"/>
</dbReference>
<dbReference type="InterPro" id="IPR036890">
    <property type="entry name" value="HATPase_C_sf"/>
</dbReference>
<feature type="site" description="Interaction with DNA" evidence="10">
    <location>
        <position position="446"/>
    </location>
</feature>
<comment type="catalytic activity">
    <reaction evidence="1 10">
        <text>ATP-dependent breakage, passage and rejoining of double-stranded DNA.</text>
        <dbReference type="EC" id="5.6.2.2"/>
    </reaction>
</comment>
<dbReference type="FunFam" id="3.40.50.670:FF:000003">
    <property type="entry name" value="DNA topoisomerase 4 subunit B"/>
    <property type="match status" value="1"/>
</dbReference>
<dbReference type="SUPFAM" id="SSF54211">
    <property type="entry name" value="Ribosomal protein S5 domain 2-like"/>
    <property type="match status" value="1"/>
</dbReference>
<dbReference type="SUPFAM" id="SSF55874">
    <property type="entry name" value="ATPase domain of HSP90 chaperone/DNA topoisomerase II/histidine kinase"/>
    <property type="match status" value="1"/>
</dbReference>
<dbReference type="InterPro" id="IPR005737">
    <property type="entry name" value="TopoIV_B_Gneg"/>
</dbReference>
<keyword evidence="4 10" id="KW-0547">Nucleotide-binding</keyword>
<evidence type="ECO:0000256" key="3">
    <source>
        <dbReference type="ARBA" id="ARBA00022723"/>
    </source>
</evidence>
<dbReference type="Proteomes" id="UP000588068">
    <property type="component" value="Unassembled WGS sequence"/>
</dbReference>
<feature type="binding site" evidence="10">
    <location>
        <position position="69"/>
    </location>
    <ligand>
        <name>ATP</name>
        <dbReference type="ChEBI" id="CHEBI:30616"/>
    </ligand>
</feature>
<feature type="binding site" evidence="10">
    <location>
        <begin position="110"/>
        <end position="116"/>
    </location>
    <ligand>
        <name>ATP</name>
        <dbReference type="ChEBI" id="CHEBI:30616"/>
    </ligand>
</feature>
<dbReference type="NCBIfam" id="TIGR01055">
    <property type="entry name" value="parE_Gneg"/>
    <property type="match status" value="1"/>
</dbReference>
<evidence type="ECO:0000256" key="9">
    <source>
        <dbReference type="ARBA" id="ARBA00023235"/>
    </source>
</evidence>
<dbReference type="GO" id="GO:0003918">
    <property type="term" value="F:DNA topoisomerase type II (double strand cut, ATP-hydrolyzing) activity"/>
    <property type="evidence" value="ECO:0007669"/>
    <property type="project" value="UniProtKB-UniRule"/>
</dbReference>
<dbReference type="GO" id="GO:0005524">
    <property type="term" value="F:ATP binding"/>
    <property type="evidence" value="ECO:0007669"/>
    <property type="project" value="UniProtKB-UniRule"/>
</dbReference>
<dbReference type="AlphaFoldDB" id="A0A841HFT8"/>
<feature type="site" description="Interaction with DNA" evidence="10">
    <location>
        <position position="615"/>
    </location>
</feature>
<dbReference type="GO" id="GO:0005694">
    <property type="term" value="C:chromosome"/>
    <property type="evidence" value="ECO:0007669"/>
    <property type="project" value="InterPro"/>
</dbReference>
<dbReference type="CDD" id="cd00822">
    <property type="entry name" value="TopoII_Trans_DNA_gyrase"/>
    <property type="match status" value="1"/>
</dbReference>
<feature type="binding site" evidence="10">
    <location>
        <position position="42"/>
    </location>
    <ligand>
        <name>ATP</name>
        <dbReference type="ChEBI" id="CHEBI:30616"/>
    </ligand>
</feature>
<dbReference type="HAMAP" id="MF_00938">
    <property type="entry name" value="ParE_type1"/>
    <property type="match status" value="1"/>
</dbReference>
<dbReference type="GO" id="GO:0003677">
    <property type="term" value="F:DNA binding"/>
    <property type="evidence" value="ECO:0007669"/>
    <property type="project" value="UniProtKB-UniRule"/>
</dbReference>
<dbReference type="PROSITE" id="PS00177">
    <property type="entry name" value="TOPOISOMERASE_II"/>
    <property type="match status" value="1"/>
</dbReference>
<feature type="binding site" evidence="10">
    <location>
        <position position="5"/>
    </location>
    <ligand>
        <name>ATP</name>
        <dbReference type="ChEBI" id="CHEBI:30616"/>
    </ligand>
</feature>
<evidence type="ECO:0000313" key="13">
    <source>
        <dbReference type="Proteomes" id="UP000588068"/>
    </source>
</evidence>
<dbReference type="InterPro" id="IPR003594">
    <property type="entry name" value="HATPase_dom"/>
</dbReference>
<dbReference type="Pfam" id="PF00204">
    <property type="entry name" value="DNA_gyraseB"/>
    <property type="match status" value="1"/>
</dbReference>
<dbReference type="InterPro" id="IPR006171">
    <property type="entry name" value="TOPRIM_dom"/>
</dbReference>
<evidence type="ECO:0000256" key="10">
    <source>
        <dbReference type="HAMAP-Rule" id="MF_00938"/>
    </source>
</evidence>
<evidence type="ECO:0000259" key="11">
    <source>
        <dbReference type="PROSITE" id="PS50880"/>
    </source>
</evidence>
<keyword evidence="3" id="KW-0479">Metal-binding</keyword>
<keyword evidence="9 10" id="KW-0413">Isomerase</keyword>
<proteinExistence type="inferred from homology"/>
<dbReference type="InterPro" id="IPR020568">
    <property type="entry name" value="Ribosomal_Su5_D2-typ_SF"/>
</dbReference>
<dbReference type="Gene3D" id="3.40.50.670">
    <property type="match status" value="1"/>
</dbReference>
<dbReference type="GO" id="GO:0046872">
    <property type="term" value="F:metal ion binding"/>
    <property type="evidence" value="ECO:0007669"/>
    <property type="project" value="UniProtKB-KW"/>
</dbReference>
<dbReference type="GO" id="GO:0007059">
    <property type="term" value="P:chromosome segregation"/>
    <property type="evidence" value="ECO:0007669"/>
    <property type="project" value="UniProtKB-UniRule"/>
</dbReference>
<evidence type="ECO:0000256" key="2">
    <source>
        <dbReference type="ARBA" id="ARBA00001946"/>
    </source>
</evidence>
<dbReference type="CDD" id="cd16928">
    <property type="entry name" value="HATPase_GyrB-like"/>
    <property type="match status" value="1"/>
</dbReference>
<gene>
    <name evidence="10" type="primary">parE</name>
    <name evidence="12" type="ORF">HNQ60_000399</name>
</gene>
<evidence type="ECO:0000256" key="7">
    <source>
        <dbReference type="ARBA" id="ARBA00023029"/>
    </source>
</evidence>
<dbReference type="PANTHER" id="PTHR45866:SF4">
    <property type="entry name" value="DNA TOPOISOMERASE 4 SUBUNIT B"/>
    <property type="match status" value="1"/>
</dbReference>
<evidence type="ECO:0000256" key="4">
    <source>
        <dbReference type="ARBA" id="ARBA00022741"/>
    </source>
</evidence>
<keyword evidence="13" id="KW-1185">Reference proteome</keyword>
<comment type="caution">
    <text evidence="12">The sequence shown here is derived from an EMBL/GenBank/DDBJ whole genome shotgun (WGS) entry which is preliminary data.</text>
</comment>
<dbReference type="InterPro" id="IPR013760">
    <property type="entry name" value="Topo_IIA-like_dom_sf"/>
</dbReference>
<comment type="function">
    <text evidence="10">Topoisomerase IV is essential for chromosome segregation. It relaxes supercoiled DNA. Performs the decatenation events required during the replication of a circular DNA molecule.</text>
</comment>
<dbReference type="PRINTS" id="PR01098">
    <property type="entry name" value="TOPISMRASE4B"/>
</dbReference>
<dbReference type="FunFam" id="3.30.565.10:FF:000002">
    <property type="entry name" value="DNA gyrase subunit B"/>
    <property type="match status" value="1"/>
</dbReference>
<comment type="cofactor">
    <cofactor evidence="2">
        <name>Mg(2+)</name>
        <dbReference type="ChEBI" id="CHEBI:18420"/>
    </cofactor>
</comment>
<feature type="domain" description="Toprim" evidence="11">
    <location>
        <begin position="412"/>
        <end position="525"/>
    </location>
</feature>
<feature type="binding site" evidence="10">
    <location>
        <position position="334"/>
    </location>
    <ligand>
        <name>ATP</name>
        <dbReference type="ChEBI" id="CHEBI:30616"/>
    </ligand>
</feature>
<dbReference type="InterPro" id="IPR014721">
    <property type="entry name" value="Ribsml_uS5_D2-typ_fold_subgr"/>
</dbReference>
<comment type="subunit">
    <text evidence="10">Heterotetramer composed of ParC and ParE.</text>
</comment>
<evidence type="ECO:0000256" key="5">
    <source>
        <dbReference type="ARBA" id="ARBA00022840"/>
    </source>
</evidence>
<keyword evidence="6" id="KW-0460">Magnesium</keyword>
<dbReference type="InterPro" id="IPR001241">
    <property type="entry name" value="Topo_IIA"/>
</dbReference>
<dbReference type="PANTHER" id="PTHR45866">
    <property type="entry name" value="DNA GYRASE/TOPOISOMERASE SUBUNIT B"/>
    <property type="match status" value="1"/>
</dbReference>
<organism evidence="12 13">
    <name type="scientific">Povalibacter uvarum</name>
    <dbReference type="NCBI Taxonomy" id="732238"/>
    <lineage>
        <taxon>Bacteria</taxon>
        <taxon>Pseudomonadati</taxon>
        <taxon>Pseudomonadota</taxon>
        <taxon>Gammaproteobacteria</taxon>
        <taxon>Steroidobacterales</taxon>
        <taxon>Steroidobacteraceae</taxon>
        <taxon>Povalibacter</taxon>
    </lineage>
</organism>
<dbReference type="Gene3D" id="3.30.230.10">
    <property type="match status" value="1"/>
</dbReference>
<dbReference type="PROSITE" id="PS50880">
    <property type="entry name" value="TOPRIM"/>
    <property type="match status" value="1"/>
</dbReference>
<dbReference type="Gene3D" id="3.30.565.10">
    <property type="entry name" value="Histidine kinase-like ATPase, C-terminal domain"/>
    <property type="match status" value="1"/>
</dbReference>
<dbReference type="GO" id="GO:0006265">
    <property type="term" value="P:DNA topological change"/>
    <property type="evidence" value="ECO:0007669"/>
    <property type="project" value="UniProtKB-UniRule"/>
</dbReference>
<keyword evidence="8 10" id="KW-0238">DNA-binding</keyword>
<feature type="site" description="Interaction with DNA" evidence="10">
    <location>
        <position position="497"/>
    </location>
</feature>
<dbReference type="InterPro" id="IPR018522">
    <property type="entry name" value="TopoIIA_CS"/>
</dbReference>
<dbReference type="PRINTS" id="PR00418">
    <property type="entry name" value="TPI2FAMILY"/>
</dbReference>
<accession>A0A841HFT8</accession>
<dbReference type="Pfam" id="PF01751">
    <property type="entry name" value="Toprim"/>
    <property type="match status" value="1"/>
</dbReference>
<dbReference type="InterPro" id="IPR013759">
    <property type="entry name" value="Topo_IIA_B_C"/>
</dbReference>
<evidence type="ECO:0000256" key="8">
    <source>
        <dbReference type="ARBA" id="ARBA00023125"/>
    </source>
</evidence>
<dbReference type="EC" id="5.6.2.2" evidence="10"/>
<dbReference type="InterPro" id="IPR002288">
    <property type="entry name" value="DNA_gyrase_B_C"/>
</dbReference>
<dbReference type="SMART" id="SM00387">
    <property type="entry name" value="HATPase_c"/>
    <property type="match status" value="1"/>
</dbReference>
<dbReference type="Pfam" id="PF02518">
    <property type="entry name" value="HATPase_c"/>
    <property type="match status" value="1"/>
</dbReference>
<sequence>MAQSYTASDIEVLSGLDPVRRRPGMYTDTSRPNHLAHEVVDNSVDEALSGHAKRIDVTVFKDGSLQVADDGRGMPVDIHPKEKVSGVELILTRLHAGGKFSNKNYEFSGGLHGVGVSVVNALSKNLECWVKRGGKEYNISFKDGKVKSKLEVVDEVGKNNTGTTVRFWPDPQFFETVSFSLPKLKHVLRAKAVLCPGLKVTLTIEQTGEKEEWFYTGGVNEYLRDALGQGEWLPPELFSGSITGAAEGAEWAVAWRVDEGPRVEESYVNLIPTEQGGTHVNGLRLGLTDAIREFCEFRNLLPKGLKLAPEDIWDGVSYVLSTKMKEPQFAGQTKEKLSSRESAAFVSGVVKDQFGLWLNQHPESGEKIAQLAIAGAQARLKASKAVTRKRIASGPALPGKLADCSSQEPERSELFLVEGDSAGGSAKQARDREFQAVMPLRGKILNTWEVDASEVLQSQEVHHIAIAIGVDPGSDNLKGLRYHKICILADADSDGAHIATLLCALFLRHFRPLVLAGNVYVAMPPLYRVDVGKQVYYALDDAERAGVLDRIAAENPRAKPVVTRFKGLGEMNALQLRETTMAPETRRLVQLTVEAKDDADQTLDMLLAKKRASDRREWLETKGNLAQI</sequence>
<keyword evidence="7 10" id="KW-0799">Topoisomerase</keyword>
<evidence type="ECO:0000256" key="6">
    <source>
        <dbReference type="ARBA" id="ARBA00022842"/>
    </source>
</evidence>
<evidence type="ECO:0000313" key="12">
    <source>
        <dbReference type="EMBL" id="MBB6091553.1"/>
    </source>
</evidence>
<protein>
    <recommendedName>
        <fullName evidence="10">DNA topoisomerase 4 subunit B</fullName>
        <ecNumber evidence="10">5.6.2.2</ecNumber>
    </recommendedName>
    <alternativeName>
        <fullName evidence="10">Topoisomerase IV subunit B</fullName>
    </alternativeName>
</protein>
<dbReference type="EMBL" id="JACHHZ010000001">
    <property type="protein sequence ID" value="MBB6091553.1"/>
    <property type="molecule type" value="Genomic_DNA"/>
</dbReference>
<dbReference type="Pfam" id="PF00986">
    <property type="entry name" value="DNA_gyraseB_C"/>
    <property type="match status" value="1"/>
</dbReference>
<name>A0A841HFT8_9GAMM</name>
<dbReference type="SUPFAM" id="SSF56719">
    <property type="entry name" value="Type II DNA topoisomerase"/>
    <property type="match status" value="1"/>
</dbReference>
<reference evidence="12 13" key="1">
    <citation type="submission" date="2020-08" db="EMBL/GenBank/DDBJ databases">
        <title>Genomic Encyclopedia of Type Strains, Phase IV (KMG-IV): sequencing the most valuable type-strain genomes for metagenomic binning, comparative biology and taxonomic classification.</title>
        <authorList>
            <person name="Goeker M."/>
        </authorList>
    </citation>
    <scope>NUCLEOTIDE SEQUENCE [LARGE SCALE GENOMIC DNA]</scope>
    <source>
        <strain evidence="12 13">DSM 26723</strain>
    </source>
</reference>
<dbReference type="SMART" id="SM00433">
    <property type="entry name" value="TOP2c"/>
    <property type="match status" value="1"/>
</dbReference>
<dbReference type="InterPro" id="IPR013506">
    <property type="entry name" value="Topo_IIA_bsu_dom2"/>
</dbReference>
<comment type="similarity">
    <text evidence="10">Belongs to the type II topoisomerase family. ParE type 1 subfamily.</text>
</comment>